<dbReference type="EMBL" id="LHQQ01000417">
    <property type="protein sequence ID" value="KOS36620.1"/>
    <property type="molecule type" value="Genomic_DNA"/>
</dbReference>
<dbReference type="Proteomes" id="UP000037696">
    <property type="component" value="Unassembled WGS sequence"/>
</dbReference>
<comment type="caution">
    <text evidence="1">The sequence shown here is derived from an EMBL/GenBank/DDBJ whole genome shotgun (WGS) entry which is preliminary data.</text>
</comment>
<organism evidence="1 2">
    <name type="scientific">Penicillium nordicum</name>
    <dbReference type="NCBI Taxonomy" id="229535"/>
    <lineage>
        <taxon>Eukaryota</taxon>
        <taxon>Fungi</taxon>
        <taxon>Dikarya</taxon>
        <taxon>Ascomycota</taxon>
        <taxon>Pezizomycotina</taxon>
        <taxon>Eurotiomycetes</taxon>
        <taxon>Eurotiomycetidae</taxon>
        <taxon>Eurotiales</taxon>
        <taxon>Aspergillaceae</taxon>
        <taxon>Penicillium</taxon>
    </lineage>
</organism>
<keyword evidence="2" id="KW-1185">Reference proteome</keyword>
<gene>
    <name evidence="1" type="ORF">ACN38_g12624</name>
</gene>
<protein>
    <submittedName>
        <fullName evidence="1">Uncharacterized protein</fullName>
    </submittedName>
</protein>
<dbReference type="AlphaFoldDB" id="A0A0M8NY78"/>
<reference evidence="1 2" key="1">
    <citation type="submission" date="2015-08" db="EMBL/GenBank/DDBJ databases">
        <title>Genome sequencing of Penicillium nordicum.</title>
        <authorList>
            <person name="Nguyen H.D."/>
            <person name="Seifert K.A."/>
        </authorList>
    </citation>
    <scope>NUCLEOTIDE SEQUENCE [LARGE SCALE GENOMIC DNA]</scope>
    <source>
        <strain evidence="1 2">DAOMC 185683</strain>
    </source>
</reference>
<proteinExistence type="predicted"/>
<evidence type="ECO:0000313" key="2">
    <source>
        <dbReference type="Proteomes" id="UP000037696"/>
    </source>
</evidence>
<feature type="non-terminal residue" evidence="1">
    <location>
        <position position="1"/>
    </location>
</feature>
<sequence>EKAGEELLIGKTNNAGVYIPCRNHLNIAQS</sequence>
<evidence type="ECO:0000313" key="1">
    <source>
        <dbReference type="EMBL" id="KOS36620.1"/>
    </source>
</evidence>
<name>A0A0M8NY78_9EURO</name>
<accession>A0A0M8NY78</accession>